<accession>A0A2J0UF95</accession>
<feature type="transmembrane region" description="Helical" evidence="1">
    <location>
        <begin position="64"/>
        <end position="87"/>
    </location>
</feature>
<gene>
    <name evidence="2" type="ORF">B9Y64_00085</name>
</gene>
<feature type="transmembrane region" description="Helical" evidence="1">
    <location>
        <begin position="94"/>
        <end position="114"/>
    </location>
</feature>
<protein>
    <recommendedName>
        <fullName evidence="4">Transmembrane protein</fullName>
    </recommendedName>
</protein>
<name>A0A2J0UF95_STEMA</name>
<organism evidence="2 3">
    <name type="scientific">Stenotrophomonas maltophilia</name>
    <name type="common">Pseudomonas maltophilia</name>
    <name type="synonym">Xanthomonas maltophilia</name>
    <dbReference type="NCBI Taxonomy" id="40324"/>
    <lineage>
        <taxon>Bacteria</taxon>
        <taxon>Pseudomonadati</taxon>
        <taxon>Pseudomonadota</taxon>
        <taxon>Gammaproteobacteria</taxon>
        <taxon>Lysobacterales</taxon>
        <taxon>Lysobacteraceae</taxon>
        <taxon>Stenotrophomonas</taxon>
        <taxon>Stenotrophomonas maltophilia group</taxon>
    </lineage>
</organism>
<dbReference type="OrthoDB" id="6008460at2"/>
<dbReference type="EMBL" id="NEQV01000001">
    <property type="protein sequence ID" value="PJL33535.1"/>
    <property type="molecule type" value="Genomic_DNA"/>
</dbReference>
<dbReference type="AlphaFoldDB" id="A0A2J0UF95"/>
<evidence type="ECO:0008006" key="4">
    <source>
        <dbReference type="Google" id="ProtNLM"/>
    </source>
</evidence>
<proteinExistence type="predicted"/>
<keyword evidence="1" id="KW-0472">Membrane</keyword>
<evidence type="ECO:0000256" key="1">
    <source>
        <dbReference type="SAM" id="Phobius"/>
    </source>
</evidence>
<evidence type="ECO:0000313" key="2">
    <source>
        <dbReference type="EMBL" id="PJL33535.1"/>
    </source>
</evidence>
<keyword evidence="1" id="KW-1133">Transmembrane helix</keyword>
<evidence type="ECO:0000313" key="3">
    <source>
        <dbReference type="Proteomes" id="UP000230167"/>
    </source>
</evidence>
<sequence>MSRDPWVALEAQRHRRHWKQWPWGLVALGLAVLFTLGMCGLVLIAAASVRPPGDGGSALNLRAYFIALLAGELLAAVGCVASAVLAWRLNRGKVAAALAVILLSLWLGALFYGLL</sequence>
<dbReference type="Proteomes" id="UP000230167">
    <property type="component" value="Unassembled WGS sequence"/>
</dbReference>
<feature type="transmembrane region" description="Helical" evidence="1">
    <location>
        <begin position="21"/>
        <end position="44"/>
    </location>
</feature>
<keyword evidence="1" id="KW-0812">Transmembrane</keyword>
<comment type="caution">
    <text evidence="2">The sequence shown here is derived from an EMBL/GenBank/DDBJ whole genome shotgun (WGS) entry which is preliminary data.</text>
</comment>
<reference evidence="2 3" key="1">
    <citation type="journal article" date="2017" name="Front. Microbiol.">
        <title>Double-Face Meets the Bacterial World: The Opportunistic Pathogen Stenotrophomonas maltophilia.</title>
        <authorList>
            <person name="Lira F."/>
            <person name="Berg G."/>
            <person name="Martinez J.L."/>
        </authorList>
    </citation>
    <scope>NUCLEOTIDE SEQUENCE [LARGE SCALE GENOMIC DNA]</scope>
    <source>
        <strain evidence="2 3">EA1</strain>
    </source>
</reference>
<dbReference type="RefSeq" id="WP_100439001.1">
    <property type="nucleotide sequence ID" value="NZ_CBCPIZ010000016.1"/>
</dbReference>